<name>A0ABN7V4H4_GIGMA</name>
<accession>A0ABN7V4H4</accession>
<comment type="caution">
    <text evidence="1">The sequence shown here is derived from an EMBL/GenBank/DDBJ whole genome shotgun (WGS) entry which is preliminary data.</text>
</comment>
<dbReference type="PANTHER" id="PTHR40866">
    <property type="entry name" value="BED-TYPE DOMAIN-CONTAINING PROTEIN"/>
    <property type="match status" value="1"/>
</dbReference>
<protein>
    <submittedName>
        <fullName evidence="1">32077_t:CDS:1</fullName>
    </submittedName>
</protein>
<keyword evidence="2" id="KW-1185">Reference proteome</keyword>
<evidence type="ECO:0000313" key="2">
    <source>
        <dbReference type="Proteomes" id="UP000789901"/>
    </source>
</evidence>
<dbReference type="Proteomes" id="UP000789901">
    <property type="component" value="Unassembled WGS sequence"/>
</dbReference>
<organism evidence="1 2">
    <name type="scientific">Gigaspora margarita</name>
    <dbReference type="NCBI Taxonomy" id="4874"/>
    <lineage>
        <taxon>Eukaryota</taxon>
        <taxon>Fungi</taxon>
        <taxon>Fungi incertae sedis</taxon>
        <taxon>Mucoromycota</taxon>
        <taxon>Glomeromycotina</taxon>
        <taxon>Glomeromycetes</taxon>
        <taxon>Diversisporales</taxon>
        <taxon>Gigasporaceae</taxon>
        <taxon>Gigaspora</taxon>
    </lineage>
</organism>
<dbReference type="EMBL" id="CAJVQB010008593">
    <property type="protein sequence ID" value="CAG8720798.1"/>
    <property type="molecule type" value="Genomic_DNA"/>
</dbReference>
<dbReference type="PANTHER" id="PTHR40866:SF1">
    <property type="entry name" value="BED-TYPE DOMAIN-CONTAINING PROTEIN"/>
    <property type="match status" value="1"/>
</dbReference>
<evidence type="ECO:0000313" key="1">
    <source>
        <dbReference type="EMBL" id="CAG8720798.1"/>
    </source>
</evidence>
<gene>
    <name evidence="1" type="ORF">GMARGA_LOCUS13505</name>
</gene>
<reference evidence="1 2" key="1">
    <citation type="submission" date="2021-06" db="EMBL/GenBank/DDBJ databases">
        <authorList>
            <person name="Kallberg Y."/>
            <person name="Tangrot J."/>
            <person name="Rosling A."/>
        </authorList>
    </citation>
    <scope>NUCLEOTIDE SEQUENCE [LARGE SCALE GENOMIC DNA]</scope>
    <source>
        <strain evidence="1 2">120-4 pot B 10/14</strain>
    </source>
</reference>
<sequence>MSSRVTADNSKKGTGYTNLMNHLDAKHENFKSIYQQYLGITTSPMISFNYDTSVRNIFYLVSLIIKCQLPLNACESPDFVLHTGLSKLDALTVDKYLNSLANIVQERIKNTLPEKVGIMFGGWMNNGIHFVGLFGIYQTVHESRNLVLLAYSPIEDCTTQNADAHNKFFKGVLELYIKGVKNVLFLSEATNDLQNESMNLDDVHAYFDLLIEEHPDLEWQLEKNASIIQDPSFEEAVIKVLHKQESVLTSSEKQKLQLFIVEQSMQLIENELITIKDQVAKNKT</sequence>
<proteinExistence type="predicted"/>